<evidence type="ECO:0000256" key="1">
    <source>
        <dbReference type="ARBA" id="ARBA00023121"/>
    </source>
</evidence>
<dbReference type="EMBL" id="JFDO01000025">
    <property type="protein sequence ID" value="KEZ18307.1"/>
    <property type="molecule type" value="Genomic_DNA"/>
</dbReference>
<dbReference type="InterPro" id="IPR050270">
    <property type="entry name" value="DegV_domain_contain"/>
</dbReference>
<organism evidence="2 3">
    <name type="scientific">Mycoplasma capricolum subsp. capricolum 14232</name>
    <dbReference type="NCBI Taxonomy" id="1188238"/>
    <lineage>
        <taxon>Bacteria</taxon>
        <taxon>Bacillati</taxon>
        <taxon>Mycoplasmatota</taxon>
        <taxon>Mollicutes</taxon>
        <taxon>Mycoplasmataceae</taxon>
        <taxon>Mycoplasma</taxon>
    </lineage>
</organism>
<accession>A0A084EK15</accession>
<dbReference type="AlphaFoldDB" id="A0A084EK15"/>
<dbReference type="InterPro" id="IPR043168">
    <property type="entry name" value="DegV_C"/>
</dbReference>
<dbReference type="PANTHER" id="PTHR33434:SF2">
    <property type="entry name" value="FATTY ACID-BINDING PROTEIN TM_1468"/>
    <property type="match status" value="1"/>
</dbReference>
<gene>
    <name evidence="2" type="ORF">MCAPa_5990</name>
</gene>
<evidence type="ECO:0000313" key="2">
    <source>
        <dbReference type="EMBL" id="KEZ18307.1"/>
    </source>
</evidence>
<proteinExistence type="predicted"/>
<sequence>MVNIKIAVLTDSSFDGKVSDYQDLYVIPLMIVTQDNQTYYDDENLSKDKFYNLLNTQVLKTSQTTPGDMLKMWDELLTKYDQVVFLPISKGLSGQYNTFKMLQQTEEKYENKVFVCDTSAVSVVMQEVVNKVFMWIKENKTGQEISELVEKLADDFLTYIIPKNLDTLKQGGRISPAAAALAKILKITPILKYDGSIDKQSTARTFKKALKEALNLLKEQIQGLKTIDISYSRTDEKTLEMIKTIIKEEQLEIRLESELTNVIASHTGTDTIALVAWKK</sequence>
<reference evidence="2 3" key="1">
    <citation type="submission" date="2014-02" db="EMBL/GenBank/DDBJ databases">
        <title>Genome sequence of Mycoplasma capricolum subsp. capricolum strain 14232.</title>
        <authorList>
            <person name="Sirand-Pugnet P."/>
            <person name="Breton M."/>
            <person name="Dordet-Frisoni E."/>
            <person name="Baranowski E."/>
            <person name="Barre A."/>
            <person name="Couture C."/>
            <person name="Dupuy V."/>
            <person name="Gaurivaud P."/>
            <person name="Jacob D."/>
            <person name="Lemaitre C."/>
            <person name="Manso-Silvan L."/>
            <person name="Nikolski M."/>
            <person name="Nouvel L.-X."/>
            <person name="Poumarat F."/>
            <person name="Tardy F."/>
            <person name="Thebault P."/>
            <person name="Theil S."/>
            <person name="Citti C."/>
            <person name="Thiaucourt F."/>
            <person name="Blanchard A."/>
        </authorList>
    </citation>
    <scope>NUCLEOTIDE SEQUENCE [LARGE SCALE GENOMIC DNA]</scope>
    <source>
        <strain evidence="2 3">14232</strain>
    </source>
</reference>
<name>A0A084EK15_MYCCA</name>
<keyword evidence="1" id="KW-0446">Lipid-binding</keyword>
<evidence type="ECO:0008006" key="4">
    <source>
        <dbReference type="Google" id="ProtNLM"/>
    </source>
</evidence>
<dbReference type="Pfam" id="PF02645">
    <property type="entry name" value="DegV"/>
    <property type="match status" value="1"/>
</dbReference>
<comment type="caution">
    <text evidence="2">The sequence shown here is derived from an EMBL/GenBank/DDBJ whole genome shotgun (WGS) entry which is preliminary data.</text>
</comment>
<dbReference type="PANTHER" id="PTHR33434">
    <property type="entry name" value="DEGV DOMAIN-CONTAINING PROTEIN DR_1986-RELATED"/>
    <property type="match status" value="1"/>
</dbReference>
<dbReference type="NCBIfam" id="TIGR00762">
    <property type="entry name" value="DegV"/>
    <property type="match status" value="1"/>
</dbReference>
<evidence type="ECO:0000313" key="3">
    <source>
        <dbReference type="Proteomes" id="UP000028533"/>
    </source>
</evidence>
<dbReference type="PROSITE" id="PS51482">
    <property type="entry name" value="DEGV"/>
    <property type="match status" value="1"/>
</dbReference>
<dbReference type="Gene3D" id="3.40.50.10170">
    <property type="match status" value="1"/>
</dbReference>
<dbReference type="Gene3D" id="3.30.1180.10">
    <property type="match status" value="1"/>
</dbReference>
<dbReference type="RefSeq" id="WP_036432165.1">
    <property type="nucleotide sequence ID" value="NZ_JFDO01000025.1"/>
</dbReference>
<dbReference type="InterPro" id="IPR003797">
    <property type="entry name" value="DegV"/>
</dbReference>
<dbReference type="SUPFAM" id="SSF82549">
    <property type="entry name" value="DAK1/DegV-like"/>
    <property type="match status" value="1"/>
</dbReference>
<dbReference type="GO" id="GO:0008289">
    <property type="term" value="F:lipid binding"/>
    <property type="evidence" value="ECO:0007669"/>
    <property type="project" value="UniProtKB-KW"/>
</dbReference>
<dbReference type="Proteomes" id="UP000028533">
    <property type="component" value="Unassembled WGS sequence"/>
</dbReference>
<protein>
    <recommendedName>
        <fullName evidence="4">DegV family protein</fullName>
    </recommendedName>
</protein>